<feature type="transmembrane region" description="Helical" evidence="1">
    <location>
        <begin position="96"/>
        <end position="118"/>
    </location>
</feature>
<dbReference type="AlphaFoldDB" id="A0A1H6KA41"/>
<gene>
    <name evidence="2" type="ORF">SAMN02910265_02318</name>
</gene>
<feature type="transmembrane region" description="Helical" evidence="1">
    <location>
        <begin position="196"/>
        <end position="215"/>
    </location>
</feature>
<evidence type="ECO:0000313" key="2">
    <source>
        <dbReference type="EMBL" id="SEH72216.1"/>
    </source>
</evidence>
<feature type="transmembrane region" description="Helical" evidence="1">
    <location>
        <begin position="305"/>
        <end position="324"/>
    </location>
</feature>
<feature type="transmembrane region" description="Helical" evidence="1">
    <location>
        <begin position="130"/>
        <end position="150"/>
    </location>
</feature>
<accession>A0A1H6KA41</accession>
<sequence length="847" mass="95178">MKNTTDKLNLRSDIIAVVSFMLMTMLIIPAFLSPDMVYGSQTDWASQHYAIPEYFRTLFYDTGQLIPSYAPNIGGGESIFSLSYYGFLSPVILPSYLLPFVPMGIYIMLASLIAALVSECELYLLLRRRYTPSISLLTTTFFVLSVPLILNTHRQIVFTSYMPFMLMTLHGAERFFHSGKKAMLAFGMFLTAMCNYYFIPAEAAAVIAYGVWLILEKNGSISFKKLIPYSLCIAAGLLASAVLTLPTAYLLVQNRDASANAVSLKELLPTLRFDKLTYYNSAMGLSGFGVLAGLYYLFKGKKHQRFAAILILSFPIFPVTLYLLNGTLYTDPKVLFPFLPMALTLTADMLNGLPEFKSKKFLVFFVLFSVLSFFISGMSPMLGAYLADAAVVAVALYIYIRTHKSVFVVLTFAVPMVVCLFANNYDQLASKEGYDTANSKEVYKMFSEMPDDDIYRTAVDTRRLYTVNKVYSKRHYSDTIYSSLHSPYYNSFYFNEMYNENEYRNSALTVRSKNIFFNSFMGDRYYITNQPVSNYGLELIKNDGEYYLYENKSAFPMAYIRRDVMSERQYDTLKYPDKMIALMNYTIVPQDMPDVELDTELEAVDMSDIFDSAVLKERNGEKIIDTNDGIAEFSYKLPEKACGRIIMLRFHVADPVEKGKMSWENKGDVRININGIKNTLCNPEWKYKNGNNFFEYVISDMSNELDIIITGGDVRISDIEAYAIDTDKLTAASSGLIPFKADMSATHGDVISGSFSADYDGIAATSLVMNEGFSVSVDGKEVEPVRVNTAFLGFPVKSSSHKVEIRFKAPLLAVGKAVSVFGIIMLLVCLGLDIAGGRKKADISHKT</sequence>
<keyword evidence="1" id="KW-0472">Membrane</keyword>
<protein>
    <submittedName>
        <fullName evidence="2">Uncharacterized membrane protein YfhO</fullName>
    </submittedName>
</protein>
<dbReference type="Proteomes" id="UP000183190">
    <property type="component" value="Unassembled WGS sequence"/>
</dbReference>
<dbReference type="Pfam" id="PF09586">
    <property type="entry name" value="YfhO"/>
    <property type="match status" value="1"/>
</dbReference>
<feature type="transmembrane region" description="Helical" evidence="1">
    <location>
        <begin position="407"/>
        <end position="425"/>
    </location>
</feature>
<feature type="transmembrane region" description="Helical" evidence="1">
    <location>
        <begin position="278"/>
        <end position="298"/>
    </location>
</feature>
<feature type="transmembrane region" description="Helical" evidence="1">
    <location>
        <begin position="12"/>
        <end position="32"/>
    </location>
</feature>
<name>A0A1H6KA41_RUMFL</name>
<feature type="transmembrane region" description="Helical" evidence="1">
    <location>
        <begin position="227"/>
        <end position="252"/>
    </location>
</feature>
<dbReference type="InterPro" id="IPR018580">
    <property type="entry name" value="Uncharacterised_YfhO"/>
</dbReference>
<reference evidence="2 3" key="1">
    <citation type="submission" date="2016-10" db="EMBL/GenBank/DDBJ databases">
        <authorList>
            <person name="de Groot N.N."/>
        </authorList>
    </citation>
    <scope>NUCLEOTIDE SEQUENCE [LARGE SCALE GENOMIC DNA]</scope>
    <source>
        <strain evidence="2 3">YAD2003</strain>
    </source>
</reference>
<feature type="transmembrane region" description="Helical" evidence="1">
    <location>
        <begin position="384"/>
        <end position="400"/>
    </location>
</feature>
<dbReference type="PANTHER" id="PTHR38454">
    <property type="entry name" value="INTEGRAL MEMBRANE PROTEIN-RELATED"/>
    <property type="match status" value="1"/>
</dbReference>
<dbReference type="RefSeq" id="WP_074717512.1">
    <property type="nucleotide sequence ID" value="NZ_FNWV01000008.1"/>
</dbReference>
<dbReference type="PANTHER" id="PTHR38454:SF1">
    <property type="entry name" value="INTEGRAL MEMBRANE PROTEIN"/>
    <property type="match status" value="1"/>
</dbReference>
<feature type="transmembrane region" description="Helical" evidence="1">
    <location>
        <begin position="811"/>
        <end position="832"/>
    </location>
</feature>
<dbReference type="OrthoDB" id="1637636at2"/>
<feature type="transmembrane region" description="Helical" evidence="1">
    <location>
        <begin position="336"/>
        <end position="354"/>
    </location>
</feature>
<feature type="transmembrane region" description="Helical" evidence="1">
    <location>
        <begin position="361"/>
        <end position="378"/>
    </location>
</feature>
<dbReference type="EMBL" id="FNWV01000008">
    <property type="protein sequence ID" value="SEH72216.1"/>
    <property type="molecule type" value="Genomic_DNA"/>
</dbReference>
<evidence type="ECO:0000256" key="1">
    <source>
        <dbReference type="SAM" id="Phobius"/>
    </source>
</evidence>
<organism evidence="2 3">
    <name type="scientific">Ruminococcus flavefaciens</name>
    <dbReference type="NCBI Taxonomy" id="1265"/>
    <lineage>
        <taxon>Bacteria</taxon>
        <taxon>Bacillati</taxon>
        <taxon>Bacillota</taxon>
        <taxon>Clostridia</taxon>
        <taxon>Eubacteriales</taxon>
        <taxon>Oscillospiraceae</taxon>
        <taxon>Ruminococcus</taxon>
    </lineage>
</organism>
<keyword evidence="1" id="KW-1133">Transmembrane helix</keyword>
<evidence type="ECO:0000313" key="3">
    <source>
        <dbReference type="Proteomes" id="UP000183190"/>
    </source>
</evidence>
<keyword evidence="1" id="KW-0812">Transmembrane</keyword>
<proteinExistence type="predicted"/>